<gene>
    <name evidence="2" type="ORF">C0Q70_05033</name>
</gene>
<dbReference type="EMBL" id="PZQS01000003">
    <property type="protein sequence ID" value="PVD33773.1"/>
    <property type="molecule type" value="Genomic_DNA"/>
</dbReference>
<dbReference type="OrthoDB" id="6908059at2759"/>
<feature type="region of interest" description="Disordered" evidence="1">
    <location>
        <begin position="119"/>
        <end position="138"/>
    </location>
</feature>
<proteinExistence type="predicted"/>
<evidence type="ECO:0000313" key="3">
    <source>
        <dbReference type="Proteomes" id="UP000245119"/>
    </source>
</evidence>
<evidence type="ECO:0000256" key="1">
    <source>
        <dbReference type="SAM" id="MobiDB-lite"/>
    </source>
</evidence>
<keyword evidence="3" id="KW-1185">Reference proteome</keyword>
<dbReference type="Proteomes" id="UP000245119">
    <property type="component" value="Linkage Group LG3"/>
</dbReference>
<name>A0A2T7PK22_POMCA</name>
<sequence length="443" mass="49123">MLVAIVMLRPRPQPPVCKNQMNIPVQSLGFSSSSFLDRSLFDDCGAATRRSEVTGREACHDRWLSGTDAVRPCSPTDTKSDRTLLPKLAPVLEQGQGVAHANDLDDEKARWSSVMIRKEMKRGKPRRPENDRSTSTNKTVNLPILSLSTWGSVTGKRRRKKSKHEMWTVTQLPVLAAPGETESGRNPAVNTLDVRSIYGKQSKTLNVKPGLPGEGTIVLPPLTLSRPWGQVQAGTVDDSLRRKQPVRQDTSRTPPGKKWDSMSSLDDSRTFVNKKRRQQRLVLSEVIFDAGGGAWENHRHPVSCLTTDHAATAAHYCDVLGRRFCHRCTEWVEKLVGQSYGARLVGHSYEARPVGQSYGARPVGLSYEARPVGQSYEARLVGQSYGARSVGHSYEARPVGQSHRPSRLMRLASKSPTPTWVSDRELSFTGVRKVIITKATKIT</sequence>
<feature type="region of interest" description="Disordered" evidence="1">
    <location>
        <begin position="233"/>
        <end position="265"/>
    </location>
</feature>
<comment type="caution">
    <text evidence="2">The sequence shown here is derived from an EMBL/GenBank/DDBJ whole genome shotgun (WGS) entry which is preliminary data.</text>
</comment>
<evidence type="ECO:0000313" key="2">
    <source>
        <dbReference type="EMBL" id="PVD33773.1"/>
    </source>
</evidence>
<accession>A0A2T7PK22</accession>
<organism evidence="2 3">
    <name type="scientific">Pomacea canaliculata</name>
    <name type="common">Golden apple snail</name>
    <dbReference type="NCBI Taxonomy" id="400727"/>
    <lineage>
        <taxon>Eukaryota</taxon>
        <taxon>Metazoa</taxon>
        <taxon>Spiralia</taxon>
        <taxon>Lophotrochozoa</taxon>
        <taxon>Mollusca</taxon>
        <taxon>Gastropoda</taxon>
        <taxon>Caenogastropoda</taxon>
        <taxon>Architaenioglossa</taxon>
        <taxon>Ampullarioidea</taxon>
        <taxon>Ampullariidae</taxon>
        <taxon>Pomacea</taxon>
    </lineage>
</organism>
<protein>
    <submittedName>
        <fullName evidence="2">Uncharacterized protein</fullName>
    </submittedName>
</protein>
<dbReference type="AlphaFoldDB" id="A0A2T7PK22"/>
<reference evidence="2 3" key="1">
    <citation type="submission" date="2018-04" db="EMBL/GenBank/DDBJ databases">
        <title>The genome of golden apple snail Pomacea canaliculata provides insight into stress tolerance and invasive adaptation.</title>
        <authorList>
            <person name="Liu C."/>
            <person name="Liu B."/>
            <person name="Ren Y."/>
            <person name="Zhang Y."/>
            <person name="Wang H."/>
            <person name="Li S."/>
            <person name="Jiang F."/>
            <person name="Yin L."/>
            <person name="Zhang G."/>
            <person name="Qian W."/>
            <person name="Fan W."/>
        </authorList>
    </citation>
    <scope>NUCLEOTIDE SEQUENCE [LARGE SCALE GENOMIC DNA]</scope>
    <source>
        <strain evidence="2">SZHN2017</strain>
        <tissue evidence="2">Muscle</tissue>
    </source>
</reference>